<dbReference type="Pfam" id="PF18925">
    <property type="entry name" value="DUF5675"/>
    <property type="match status" value="1"/>
</dbReference>
<accession>A0A917MBK2</accession>
<dbReference type="InterPro" id="IPR043732">
    <property type="entry name" value="DUF5675"/>
</dbReference>
<reference evidence="2" key="2">
    <citation type="submission" date="2020-09" db="EMBL/GenBank/DDBJ databases">
        <authorList>
            <person name="Sun Q."/>
            <person name="Zhou Y."/>
        </authorList>
    </citation>
    <scope>NUCLEOTIDE SEQUENCE</scope>
    <source>
        <strain evidence="2">CGMCC 1.12195</strain>
    </source>
</reference>
<reference evidence="2" key="1">
    <citation type="journal article" date="2014" name="Int. J. Syst. Evol. Microbiol.">
        <title>Complete genome sequence of Corynebacterium casei LMG S-19264T (=DSM 44701T), isolated from a smear-ripened cheese.</title>
        <authorList>
            <consortium name="US DOE Joint Genome Institute (JGI-PGF)"/>
            <person name="Walter F."/>
            <person name="Albersmeier A."/>
            <person name="Kalinowski J."/>
            <person name="Ruckert C."/>
        </authorList>
    </citation>
    <scope>NUCLEOTIDE SEQUENCE</scope>
    <source>
        <strain evidence="2">CGMCC 1.12195</strain>
    </source>
</reference>
<dbReference type="AlphaFoldDB" id="A0A917MBK2"/>
<evidence type="ECO:0000313" key="2">
    <source>
        <dbReference type="EMBL" id="GGG89653.1"/>
    </source>
</evidence>
<dbReference type="EMBL" id="BMER01000002">
    <property type="protein sequence ID" value="GGG89653.1"/>
    <property type="molecule type" value="Genomic_DNA"/>
</dbReference>
<name>A0A917MBK2_9SPHI</name>
<keyword evidence="3" id="KW-1185">Reference proteome</keyword>
<comment type="caution">
    <text evidence="2">The sequence shown here is derived from an EMBL/GenBank/DDBJ whole genome shotgun (WGS) entry which is preliminary data.</text>
</comment>
<organism evidence="2 3">
    <name type="scientific">Parapedobacter pyrenivorans</name>
    <dbReference type="NCBI Taxonomy" id="1305674"/>
    <lineage>
        <taxon>Bacteria</taxon>
        <taxon>Pseudomonadati</taxon>
        <taxon>Bacteroidota</taxon>
        <taxon>Sphingobacteriia</taxon>
        <taxon>Sphingobacteriales</taxon>
        <taxon>Sphingobacteriaceae</taxon>
        <taxon>Parapedobacter</taxon>
    </lineage>
</organism>
<sequence length="161" mass="17967">MLVMSEIKLIRVATGKNSTLGHLYIRGLFGCYILEDKVRDCKVPARTAIPAGEYTLGLNTTAGMNARYGNRHTSMHQGMVEVRDIPNFSLVFFHIGNYHTDTAGCLLTGSYWQLIDGDYRVLHSAAAYKQVYPLLVEQVREGYDRLVVFDCCSPSGSPSLR</sequence>
<evidence type="ECO:0000313" key="3">
    <source>
        <dbReference type="Proteomes" id="UP000660862"/>
    </source>
</evidence>
<proteinExistence type="predicted"/>
<feature type="domain" description="DUF5675" evidence="1">
    <location>
        <begin position="9"/>
        <end position="135"/>
    </location>
</feature>
<dbReference type="Proteomes" id="UP000660862">
    <property type="component" value="Unassembled WGS sequence"/>
</dbReference>
<protein>
    <recommendedName>
        <fullName evidence="1">DUF5675 domain-containing protein</fullName>
    </recommendedName>
</protein>
<gene>
    <name evidence="2" type="ORF">GCM10007415_24840</name>
</gene>
<evidence type="ECO:0000259" key="1">
    <source>
        <dbReference type="Pfam" id="PF18925"/>
    </source>
</evidence>